<keyword evidence="4 6" id="KW-1133">Transmembrane helix</keyword>
<sequence length="132" mass="14123">MIRPAPLRLRIPAAVLDIALVLVVVGGVGTAVGTSWGFLAALVPAHLYLWLPHARTGQTLGKRLMRIKVVSMETGGPPSSQAAATRSGLLLATLLVPVFGWLAGLVNVAYLLWSDKRLCHHDRLADTIVVRC</sequence>
<evidence type="ECO:0000256" key="6">
    <source>
        <dbReference type="SAM" id="Phobius"/>
    </source>
</evidence>
<keyword evidence="3 6" id="KW-0812">Transmembrane</keyword>
<feature type="transmembrane region" description="Helical" evidence="6">
    <location>
        <begin position="12"/>
        <end position="43"/>
    </location>
</feature>
<evidence type="ECO:0000256" key="2">
    <source>
        <dbReference type="ARBA" id="ARBA00022475"/>
    </source>
</evidence>
<dbReference type="EMBL" id="JBHSBM010000075">
    <property type="protein sequence ID" value="MFC4063023.1"/>
    <property type="molecule type" value="Genomic_DNA"/>
</dbReference>
<dbReference type="PANTHER" id="PTHR36115:SF6">
    <property type="entry name" value="PROLINE-RICH ANTIGEN HOMOLOG"/>
    <property type="match status" value="1"/>
</dbReference>
<dbReference type="Pfam" id="PF06271">
    <property type="entry name" value="RDD"/>
    <property type="match status" value="1"/>
</dbReference>
<feature type="domain" description="RDD" evidence="7">
    <location>
        <begin position="5"/>
        <end position="125"/>
    </location>
</feature>
<keyword evidence="5 6" id="KW-0472">Membrane</keyword>
<comment type="caution">
    <text evidence="8">The sequence shown here is derived from an EMBL/GenBank/DDBJ whole genome shotgun (WGS) entry which is preliminary data.</text>
</comment>
<dbReference type="InterPro" id="IPR010432">
    <property type="entry name" value="RDD"/>
</dbReference>
<organism evidence="8 9">
    <name type="scientific">Planomonospora corallina</name>
    <dbReference type="NCBI Taxonomy" id="1806052"/>
    <lineage>
        <taxon>Bacteria</taxon>
        <taxon>Bacillati</taxon>
        <taxon>Actinomycetota</taxon>
        <taxon>Actinomycetes</taxon>
        <taxon>Streptosporangiales</taxon>
        <taxon>Streptosporangiaceae</taxon>
        <taxon>Planomonospora</taxon>
    </lineage>
</organism>
<reference evidence="9" key="1">
    <citation type="journal article" date="2019" name="Int. J. Syst. Evol. Microbiol.">
        <title>The Global Catalogue of Microorganisms (GCM) 10K type strain sequencing project: providing services to taxonomists for standard genome sequencing and annotation.</title>
        <authorList>
            <consortium name="The Broad Institute Genomics Platform"/>
            <consortium name="The Broad Institute Genome Sequencing Center for Infectious Disease"/>
            <person name="Wu L."/>
            <person name="Ma J."/>
        </authorList>
    </citation>
    <scope>NUCLEOTIDE SEQUENCE [LARGE SCALE GENOMIC DNA]</scope>
    <source>
        <strain evidence="9">TBRC 4489</strain>
    </source>
</reference>
<comment type="subcellular location">
    <subcellularLocation>
        <location evidence="1">Cell membrane</location>
        <topology evidence="1">Multi-pass membrane protein</topology>
    </subcellularLocation>
</comment>
<accession>A0ABV8IJ77</accession>
<keyword evidence="9" id="KW-1185">Reference proteome</keyword>
<evidence type="ECO:0000256" key="1">
    <source>
        <dbReference type="ARBA" id="ARBA00004651"/>
    </source>
</evidence>
<gene>
    <name evidence="8" type="ORF">ACFOWE_32490</name>
</gene>
<evidence type="ECO:0000256" key="5">
    <source>
        <dbReference type="ARBA" id="ARBA00023136"/>
    </source>
</evidence>
<dbReference type="RefSeq" id="WP_377294656.1">
    <property type="nucleotide sequence ID" value="NZ_JBHSBM010000075.1"/>
</dbReference>
<protein>
    <submittedName>
        <fullName evidence="8">RDD family protein</fullName>
    </submittedName>
</protein>
<keyword evidence="2" id="KW-1003">Cell membrane</keyword>
<evidence type="ECO:0000259" key="7">
    <source>
        <dbReference type="Pfam" id="PF06271"/>
    </source>
</evidence>
<evidence type="ECO:0000313" key="8">
    <source>
        <dbReference type="EMBL" id="MFC4063023.1"/>
    </source>
</evidence>
<dbReference type="PANTHER" id="PTHR36115">
    <property type="entry name" value="PROLINE-RICH ANTIGEN HOMOLOG-RELATED"/>
    <property type="match status" value="1"/>
</dbReference>
<proteinExistence type="predicted"/>
<feature type="transmembrane region" description="Helical" evidence="6">
    <location>
        <begin position="89"/>
        <end position="113"/>
    </location>
</feature>
<evidence type="ECO:0000313" key="9">
    <source>
        <dbReference type="Proteomes" id="UP001595850"/>
    </source>
</evidence>
<dbReference type="Proteomes" id="UP001595850">
    <property type="component" value="Unassembled WGS sequence"/>
</dbReference>
<evidence type="ECO:0000256" key="3">
    <source>
        <dbReference type="ARBA" id="ARBA00022692"/>
    </source>
</evidence>
<dbReference type="InterPro" id="IPR051791">
    <property type="entry name" value="Pra-immunoreactive"/>
</dbReference>
<evidence type="ECO:0000256" key="4">
    <source>
        <dbReference type="ARBA" id="ARBA00022989"/>
    </source>
</evidence>
<name>A0ABV8IJ77_9ACTN</name>